<sequence>MMLAGWDKKGALNYTMWIQRVHALLVKSSAWAQDPFMPPDLTDEEAYDLGRSQYAMQLTEPILVVLSGFITIYRLDTH</sequence>
<evidence type="ECO:0000313" key="2">
    <source>
        <dbReference type="Proteomes" id="UP001162164"/>
    </source>
</evidence>
<name>A0ABQ9IQ44_9CUCU</name>
<evidence type="ECO:0000313" key="1">
    <source>
        <dbReference type="EMBL" id="KAJ8948692.1"/>
    </source>
</evidence>
<keyword evidence="2" id="KW-1185">Reference proteome</keyword>
<proteinExistence type="predicted"/>
<gene>
    <name evidence="1" type="ORF">NQ317_007570</name>
</gene>
<reference evidence="1" key="1">
    <citation type="journal article" date="2023" name="Insect Mol. Biol.">
        <title>Genome sequencing provides insights into the evolution of gene families encoding plant cell wall-degrading enzymes in longhorned beetles.</title>
        <authorList>
            <person name="Shin N.R."/>
            <person name="Okamura Y."/>
            <person name="Kirsch R."/>
            <person name="Pauchet Y."/>
        </authorList>
    </citation>
    <scope>NUCLEOTIDE SEQUENCE</scope>
    <source>
        <strain evidence="1">MMC_N1</strain>
    </source>
</reference>
<dbReference type="EMBL" id="JAPWTJ010004070">
    <property type="protein sequence ID" value="KAJ8948692.1"/>
    <property type="molecule type" value="Genomic_DNA"/>
</dbReference>
<accession>A0ABQ9IQ44</accession>
<protein>
    <recommendedName>
        <fullName evidence="3">ER-bound oxygenase mpaB/mpaB'/Rubber oxygenase catalytic domain-containing protein</fullName>
    </recommendedName>
</protein>
<comment type="caution">
    <text evidence="1">The sequence shown here is derived from an EMBL/GenBank/DDBJ whole genome shotgun (WGS) entry which is preliminary data.</text>
</comment>
<organism evidence="1 2">
    <name type="scientific">Molorchus minor</name>
    <dbReference type="NCBI Taxonomy" id="1323400"/>
    <lineage>
        <taxon>Eukaryota</taxon>
        <taxon>Metazoa</taxon>
        <taxon>Ecdysozoa</taxon>
        <taxon>Arthropoda</taxon>
        <taxon>Hexapoda</taxon>
        <taxon>Insecta</taxon>
        <taxon>Pterygota</taxon>
        <taxon>Neoptera</taxon>
        <taxon>Endopterygota</taxon>
        <taxon>Coleoptera</taxon>
        <taxon>Polyphaga</taxon>
        <taxon>Cucujiformia</taxon>
        <taxon>Chrysomeloidea</taxon>
        <taxon>Cerambycidae</taxon>
        <taxon>Lamiinae</taxon>
        <taxon>Monochamini</taxon>
        <taxon>Molorchus</taxon>
    </lineage>
</organism>
<evidence type="ECO:0008006" key="3">
    <source>
        <dbReference type="Google" id="ProtNLM"/>
    </source>
</evidence>
<dbReference type="Proteomes" id="UP001162164">
    <property type="component" value="Unassembled WGS sequence"/>
</dbReference>